<organism evidence="1">
    <name type="scientific">Hexamita inflata</name>
    <dbReference type="NCBI Taxonomy" id="28002"/>
    <lineage>
        <taxon>Eukaryota</taxon>
        <taxon>Metamonada</taxon>
        <taxon>Diplomonadida</taxon>
        <taxon>Hexamitidae</taxon>
        <taxon>Hexamitinae</taxon>
        <taxon>Hexamita</taxon>
    </lineage>
</organism>
<protein>
    <submittedName>
        <fullName evidence="2">Hypothetical_protein</fullName>
    </submittedName>
</protein>
<name>A0AA86QSM5_9EUKA</name>
<keyword evidence="3" id="KW-1185">Reference proteome</keyword>
<proteinExistence type="predicted"/>
<gene>
    <name evidence="2" type="ORF">HINF_LOCUS23557</name>
    <name evidence="1" type="ORF">HINF_LOCUS44935</name>
</gene>
<evidence type="ECO:0000313" key="1">
    <source>
        <dbReference type="EMBL" id="CAI9957290.1"/>
    </source>
</evidence>
<evidence type="ECO:0000313" key="2">
    <source>
        <dbReference type="EMBL" id="CAL6012959.1"/>
    </source>
</evidence>
<accession>A0AA86QSM5</accession>
<comment type="caution">
    <text evidence="1">The sequence shown here is derived from an EMBL/GenBank/DDBJ whole genome shotgun (WGS) entry which is preliminary data.</text>
</comment>
<dbReference type="EMBL" id="CAXDID020000067">
    <property type="protein sequence ID" value="CAL6012959.1"/>
    <property type="molecule type" value="Genomic_DNA"/>
</dbReference>
<reference evidence="1" key="1">
    <citation type="submission" date="2023-06" db="EMBL/GenBank/DDBJ databases">
        <authorList>
            <person name="Kurt Z."/>
        </authorList>
    </citation>
    <scope>NUCLEOTIDE SEQUENCE</scope>
</reference>
<dbReference type="Proteomes" id="UP001642409">
    <property type="component" value="Unassembled WGS sequence"/>
</dbReference>
<dbReference type="EMBL" id="CATOUU010000884">
    <property type="protein sequence ID" value="CAI9957290.1"/>
    <property type="molecule type" value="Genomic_DNA"/>
</dbReference>
<sequence length="111" mass="12871">MMSRFQGVRVEHNVDCSLKFHVCEVVIFVQNLCCKRIHVSNQSCVVLLFVMLFELNEQILVLQLLSVDFLCSFKVSAGQYTVETVSVQRCRHNVDEILNCYLSFLPHEVFI</sequence>
<evidence type="ECO:0000313" key="3">
    <source>
        <dbReference type="Proteomes" id="UP001642409"/>
    </source>
</evidence>
<reference evidence="2 3" key="2">
    <citation type="submission" date="2024-07" db="EMBL/GenBank/DDBJ databases">
        <authorList>
            <person name="Akdeniz Z."/>
        </authorList>
    </citation>
    <scope>NUCLEOTIDE SEQUENCE [LARGE SCALE GENOMIC DNA]</scope>
</reference>
<dbReference type="AlphaFoldDB" id="A0AA86QSM5"/>